<name>Q6BI79_DEBHA</name>
<dbReference type="eggNOG" id="ENOG502QRAT">
    <property type="taxonomic scope" value="Eukaryota"/>
</dbReference>
<feature type="domain" description="PH" evidence="1">
    <location>
        <begin position="850"/>
        <end position="1033"/>
    </location>
</feature>
<dbReference type="VEuPathDB" id="FungiDB:DEHA2G12804g"/>
<reference evidence="2 3" key="1">
    <citation type="journal article" date="2004" name="Nature">
        <title>Genome evolution in yeasts.</title>
        <authorList>
            <consortium name="Genolevures"/>
            <person name="Dujon B."/>
            <person name="Sherman D."/>
            <person name="Fischer G."/>
            <person name="Durrens P."/>
            <person name="Casaregola S."/>
            <person name="Lafontaine I."/>
            <person name="de Montigny J."/>
            <person name="Marck C."/>
            <person name="Neuveglise C."/>
            <person name="Talla E."/>
            <person name="Goffard N."/>
            <person name="Frangeul L."/>
            <person name="Aigle M."/>
            <person name="Anthouard V."/>
            <person name="Babour A."/>
            <person name="Barbe V."/>
            <person name="Barnay S."/>
            <person name="Blanchin S."/>
            <person name="Beckerich J.M."/>
            <person name="Beyne E."/>
            <person name="Bleykasten C."/>
            <person name="Boisrame A."/>
            <person name="Boyer J."/>
            <person name="Cattolico L."/>
            <person name="Confanioleri F."/>
            <person name="de Daruvar A."/>
            <person name="Despons L."/>
            <person name="Fabre E."/>
            <person name="Fairhead C."/>
            <person name="Ferry-Dumazet H."/>
            <person name="Groppi A."/>
            <person name="Hantraye F."/>
            <person name="Hennequin C."/>
            <person name="Jauniaux N."/>
            <person name="Joyet P."/>
            <person name="Kachouri R."/>
            <person name="Kerrest A."/>
            <person name="Koszul R."/>
            <person name="Lemaire M."/>
            <person name="Lesur I."/>
            <person name="Ma L."/>
            <person name="Muller H."/>
            <person name="Nicaud J.M."/>
            <person name="Nikolski M."/>
            <person name="Oztas S."/>
            <person name="Ozier-Kalogeropoulos O."/>
            <person name="Pellenz S."/>
            <person name="Potier S."/>
            <person name="Richard G.F."/>
            <person name="Straub M.L."/>
            <person name="Suleau A."/>
            <person name="Swennene D."/>
            <person name="Tekaia F."/>
            <person name="Wesolowski-Louvel M."/>
            <person name="Westhof E."/>
            <person name="Wirth B."/>
            <person name="Zeniou-Meyer M."/>
            <person name="Zivanovic I."/>
            <person name="Bolotin-Fukuhara M."/>
            <person name="Thierry A."/>
            <person name="Bouchier C."/>
            <person name="Caudron B."/>
            <person name="Scarpelli C."/>
            <person name="Gaillardin C."/>
            <person name="Weissenbach J."/>
            <person name="Wincker P."/>
            <person name="Souciet J.L."/>
        </authorList>
    </citation>
    <scope>NUCLEOTIDE SEQUENCE [LARGE SCALE GENOMIC DNA]</scope>
    <source>
        <strain evidence="3">ATCC 36239 / CBS 767 / BCRC 21394 / JCM 1990 / NBRC 0083 / IGC 2968</strain>
    </source>
</reference>
<dbReference type="GO" id="GO:1902657">
    <property type="term" value="P:protein localization to prospore membrane"/>
    <property type="evidence" value="ECO:0007669"/>
    <property type="project" value="InterPro"/>
</dbReference>
<dbReference type="InterPro" id="IPR039486">
    <property type="entry name" value="Mug56/Spo71_PH"/>
</dbReference>
<dbReference type="EMBL" id="CR382139">
    <property type="protein sequence ID" value="CAG90578.2"/>
    <property type="molecule type" value="Genomic_DNA"/>
</dbReference>
<proteinExistence type="predicted"/>
<dbReference type="AlphaFoldDB" id="Q6BI79"/>
<dbReference type="InterPro" id="IPR001849">
    <property type="entry name" value="PH_domain"/>
</dbReference>
<sequence length="1039" mass="119530">MASPYQDDIVNIPKSSFTAFRLTYQNPKLLSDTSKCILLGSIPNLWLSDNKLGFFTGATNHAKSKVKKRFKSAVGTVNKSIRSSSGYKMNNNCGEGPEGGFNLFFRGAKRNDINKIVNEIALEQDRETEEISNANYESNDDAGVLSGDFDTTAASSESSLGYYDPVTEVSSPVKSFFYPAKFDMKSQDGNGDFSGFNTENLEMDDIVDLQTSEYSDARRESVVSTGESTIVFNAPAAEEGSRLGVTFDPSVTTKTSSRKKKVEIAIPAPYEMTTEDLLKAEKENHRFRKKFKHFAKGSRKVAKSKGNDLRSRIYSNIWKSYEVGEIMRMDKMLVLIKYAYNVSNATGFGENEPCDSRVYERWKEYIVVLRKAENIEAPLAVQLYDIRATTNDTKTKPAFSFKITYAVRSRFYSGVDKSISLCVPKENGAMIYIMKPSNQFTSFRWLHFISQFIRHQFDRTFRVAIPGLKLSLILRVPESELIKSLQSDNVLEVRRLEKGYKIEYSNMIQYLKDAVLTELERKKDFPEVADWLMKNPDPWFCFKQYDRLEWVVNNSAIFFIQNQLLSRSFQLEFRNKAHHERYTRMEQGDYMTEPTPIEGFLSRLTNTYGSERSMLKSFHKISYFYSADDILFFTKFFRGTPPSPNNALLKDDTDGILDKLPPVYEHNPFPINSNEHISWLNKDNFELHDQNAIQELERRAQQIIKAEALIDICLIVEVRAIPYQNSRKAQNLLLCLLWYSAPELVHDVSIVDSLFEIEMQNGSIVKLQAPSRIIRDEWITRLTELRDYWVSRRSNDLNGLICTRLQNEKDLKINEYVDSNITQENDVMGPHMAHADSNMFNINCIAMSSCVLMSGYLYQKSKKHSNFSQYFTVLCPGFLVLFTLYKRSKRTGTWKQSPYFQHYLTIPISDCYVYSGQTTTLDLLSDEQDFHAGNPGQHSLPRIYSDGWKSSEEEPVRCFTLWFGKKRGIIGKDRAAEKYSNSKENEANTSSQKNPGLIRMIKRLGVTGKSIVFMARSRQEREIWVQRIATEIDRFAKNE</sequence>
<dbReference type="Pfam" id="PF23207">
    <property type="entry name" value="PH_SPO71"/>
    <property type="match status" value="1"/>
</dbReference>
<dbReference type="GeneID" id="2905005"/>
<protein>
    <submittedName>
        <fullName evidence="2">DEHA2G12804p</fullName>
    </submittedName>
</protein>
<organism evidence="2 3">
    <name type="scientific">Debaryomyces hansenii (strain ATCC 36239 / CBS 767 / BCRC 21394 / JCM 1990 / NBRC 0083 / IGC 2968)</name>
    <name type="common">Yeast</name>
    <name type="synonym">Torulaspora hansenii</name>
    <dbReference type="NCBI Taxonomy" id="284592"/>
    <lineage>
        <taxon>Eukaryota</taxon>
        <taxon>Fungi</taxon>
        <taxon>Dikarya</taxon>
        <taxon>Ascomycota</taxon>
        <taxon>Saccharomycotina</taxon>
        <taxon>Pichiomycetes</taxon>
        <taxon>Debaryomycetaceae</taxon>
        <taxon>Debaryomyces</taxon>
    </lineage>
</organism>
<dbReference type="FunCoup" id="Q6BI79">
    <property type="interactions" value="17"/>
</dbReference>
<dbReference type="InterPro" id="IPR011993">
    <property type="entry name" value="PH-like_dom_sf"/>
</dbReference>
<evidence type="ECO:0000313" key="2">
    <source>
        <dbReference type="EMBL" id="CAG90578.2"/>
    </source>
</evidence>
<dbReference type="SUPFAM" id="SSF50729">
    <property type="entry name" value="PH domain-like"/>
    <property type="match status" value="1"/>
</dbReference>
<keyword evidence="3" id="KW-1185">Reference proteome</keyword>
<gene>
    <name evidence="2" type="ordered locus">DEHA2G12804g</name>
</gene>
<dbReference type="KEGG" id="dha:DEHA2G12804g"/>
<dbReference type="STRING" id="284592.Q6BI79"/>
<dbReference type="RefSeq" id="XP_462092.2">
    <property type="nucleotide sequence ID" value="XM_462092.1"/>
</dbReference>
<dbReference type="Pfam" id="PF15404">
    <property type="entry name" value="PH_4"/>
    <property type="match status" value="1"/>
</dbReference>
<dbReference type="Pfam" id="PF15407">
    <property type="entry name" value="Spo7_2_N"/>
    <property type="match status" value="1"/>
</dbReference>
<evidence type="ECO:0000313" key="3">
    <source>
        <dbReference type="Proteomes" id="UP000000599"/>
    </source>
</evidence>
<dbReference type="SMART" id="SM00233">
    <property type="entry name" value="PH"/>
    <property type="match status" value="2"/>
</dbReference>
<dbReference type="Gene3D" id="2.30.29.30">
    <property type="entry name" value="Pleckstrin-homology domain (PH domain)/Phosphotyrosine-binding domain (PTB)"/>
    <property type="match status" value="1"/>
</dbReference>
<evidence type="ECO:0000259" key="1">
    <source>
        <dbReference type="PROSITE" id="PS50003"/>
    </source>
</evidence>
<dbReference type="PANTHER" id="PTHR28076">
    <property type="entry name" value="SPORULATION-SPECIFIC PROTEIN 71"/>
    <property type="match status" value="1"/>
</dbReference>
<dbReference type="OrthoDB" id="5579281at2759"/>
<dbReference type="HOGENOM" id="CLU_003938_1_0_1"/>
<dbReference type="OMA" id="GKSMVFM"/>
<dbReference type="PROSITE" id="PS50003">
    <property type="entry name" value="PH_DOMAIN"/>
    <property type="match status" value="1"/>
</dbReference>
<dbReference type="GO" id="GO:0005628">
    <property type="term" value="C:prospore membrane"/>
    <property type="evidence" value="ECO:0007669"/>
    <property type="project" value="TreeGrafter"/>
</dbReference>
<dbReference type="InterPro" id="IPR040345">
    <property type="entry name" value="Mug56/Spo71"/>
</dbReference>
<dbReference type="InterPro" id="IPR057379">
    <property type="entry name" value="PH_SPO71"/>
</dbReference>
<dbReference type="InParanoid" id="Q6BI79"/>
<accession>Q6BI79</accession>
<dbReference type="SMART" id="SM01316">
    <property type="entry name" value="Spo7_2_N"/>
    <property type="match status" value="1"/>
</dbReference>
<dbReference type="Proteomes" id="UP000000599">
    <property type="component" value="Chromosome G"/>
</dbReference>
<dbReference type="InterPro" id="IPR029217">
    <property type="entry name" value="Spo7_2_N"/>
</dbReference>
<dbReference type="PANTHER" id="PTHR28076:SF1">
    <property type="entry name" value="PROSPORE MEMBRANE ADAPTER PROTEIN SPO71"/>
    <property type="match status" value="1"/>
</dbReference>